<dbReference type="Proteomes" id="UP000551563">
    <property type="component" value="Unassembled WGS sequence"/>
</dbReference>
<dbReference type="RefSeq" id="WP_157808437.1">
    <property type="nucleotide sequence ID" value="NZ_CP122439.1"/>
</dbReference>
<dbReference type="EMBL" id="DUMN01000173">
    <property type="protein sequence ID" value="HHV67150.1"/>
    <property type="molecule type" value="Genomic_DNA"/>
</dbReference>
<proteinExistence type="predicted"/>
<comment type="caution">
    <text evidence="1">The sequence shown here is derived from an EMBL/GenBank/DDBJ whole genome shotgun (WGS) entry which is preliminary data.</text>
</comment>
<reference evidence="1 2" key="1">
    <citation type="journal article" date="2020" name="Biotechnol. Biofuels">
        <title>New insights from the biogas microbiome by comprehensive genome-resolved metagenomics of nearly 1600 species originating from multiple anaerobic digesters.</title>
        <authorList>
            <person name="Campanaro S."/>
            <person name="Treu L."/>
            <person name="Rodriguez-R L.M."/>
            <person name="Kovalovszki A."/>
            <person name="Ziels R.M."/>
            <person name="Maus I."/>
            <person name="Zhu X."/>
            <person name="Kougias P.G."/>
            <person name="Basile A."/>
            <person name="Luo G."/>
            <person name="Schluter A."/>
            <person name="Konstantinidis K.T."/>
            <person name="Angelidaki I."/>
        </authorList>
    </citation>
    <scope>NUCLEOTIDE SEQUENCE [LARGE SCALE GENOMIC DNA]</scope>
    <source>
        <strain evidence="1">AS04akNAM_66</strain>
    </source>
</reference>
<evidence type="ECO:0000313" key="2">
    <source>
        <dbReference type="Proteomes" id="UP000551563"/>
    </source>
</evidence>
<dbReference type="AlphaFoldDB" id="A0A7V6PA90"/>
<gene>
    <name evidence="1" type="ORF">GXX48_05845</name>
</gene>
<sequence>MYKRKSSCSNASDNEEYNLHRERCPHFVTDSGIEVPVWKLFNANINRKHLCHIISRDASCIPSFFRHIEKLIGFDELYQVAVHAVENLLSFGSSARDVFVELVEPTLAELTFRALDNRDAIKEKLVEDLRFDEAITNRFRFDITSAINMPTDRATDLTGLETILSGFDIAVSCWADNPFLNPVALRNVEFIAEKIKSREKSEIVNRADLVPRRVIQTLTSSQVFDLIQLSEKVKVSRRKLMRLARLVYVDANCLIPAIYDIEQNPKHVDLYVTSIERVPRSLGKLKQSQLFALFFSKERRAIQRAKTRALSQQLQQYANVFQTENKRLRECLSTLFRLYEIGIPYPSGQLASILLSSMALSTTKIDRNSTLSSEMERYKSLFGVVSDLEEKLSLNKSQWSFLNNRTDPSPSELDPIQVHLISQIRSYIKASNFQIM</sequence>
<evidence type="ECO:0000313" key="1">
    <source>
        <dbReference type="EMBL" id="HHV67150.1"/>
    </source>
</evidence>
<protein>
    <submittedName>
        <fullName evidence="1">BID domain-containing protein</fullName>
    </submittedName>
</protein>
<organism evidence="1 2">
    <name type="scientific">Brucella intermedia</name>
    <dbReference type="NCBI Taxonomy" id="94625"/>
    <lineage>
        <taxon>Bacteria</taxon>
        <taxon>Pseudomonadati</taxon>
        <taxon>Pseudomonadota</taxon>
        <taxon>Alphaproteobacteria</taxon>
        <taxon>Hyphomicrobiales</taxon>
        <taxon>Brucellaceae</taxon>
        <taxon>Brucella/Ochrobactrum group</taxon>
        <taxon>Brucella</taxon>
    </lineage>
</organism>
<accession>A0A7V6PA90</accession>
<name>A0A7V6PA90_9HYPH</name>